<accession>A0A061RA21</accession>
<evidence type="ECO:0000256" key="1">
    <source>
        <dbReference type="SAM" id="MobiDB-lite"/>
    </source>
</evidence>
<reference evidence="2" key="1">
    <citation type="submission" date="2014-05" db="EMBL/GenBank/DDBJ databases">
        <title>The transcriptome of the halophilic microalga Tetraselmis sp. GSL018 isolated from the Great Salt Lake, Utah.</title>
        <authorList>
            <person name="Jinkerson R.E."/>
            <person name="D'Adamo S."/>
            <person name="Posewitz M.C."/>
        </authorList>
    </citation>
    <scope>NUCLEOTIDE SEQUENCE</scope>
    <source>
        <strain evidence="2">GSL018</strain>
    </source>
</reference>
<dbReference type="EMBL" id="GBEZ01018988">
    <property type="protein sequence ID" value="JAC67510.1"/>
    <property type="molecule type" value="Transcribed_RNA"/>
</dbReference>
<evidence type="ECO:0000313" key="2">
    <source>
        <dbReference type="EMBL" id="JAC67510.1"/>
    </source>
</evidence>
<organism evidence="2">
    <name type="scientific">Tetraselmis sp. GSL018</name>
    <dbReference type="NCBI Taxonomy" id="582737"/>
    <lineage>
        <taxon>Eukaryota</taxon>
        <taxon>Viridiplantae</taxon>
        <taxon>Chlorophyta</taxon>
        <taxon>core chlorophytes</taxon>
        <taxon>Chlorodendrophyceae</taxon>
        <taxon>Chlorodendrales</taxon>
        <taxon>Chlorodendraceae</taxon>
        <taxon>Tetraselmis</taxon>
    </lineage>
</organism>
<gene>
    <name evidence="2" type="ORF">TSPGSL018_10985</name>
</gene>
<feature type="region of interest" description="Disordered" evidence="1">
    <location>
        <begin position="33"/>
        <end position="91"/>
    </location>
</feature>
<protein>
    <submittedName>
        <fullName evidence="2">Uncharacterized protein</fullName>
    </submittedName>
</protein>
<feature type="compositionally biased region" description="Low complexity" evidence="1">
    <location>
        <begin position="62"/>
        <end position="79"/>
    </location>
</feature>
<proteinExistence type="predicted"/>
<sequence length="107" mass="11903">MSVSSQNADLDDTREGFEHLSAWLTSSSHLGPLRWEATSSPLSGMEPPNKPNHETPAGDSRSSFAVQVPASSSPASTPQLRQWSDRSREETRERAVFLALKEYYIVR</sequence>
<dbReference type="AlphaFoldDB" id="A0A061RA21"/>
<name>A0A061RA21_9CHLO</name>